<evidence type="ECO:0000313" key="2">
    <source>
        <dbReference type="Proteomes" id="UP001153714"/>
    </source>
</evidence>
<dbReference type="OrthoDB" id="8178576at2759"/>
<gene>
    <name evidence="1" type="ORF">DIATSA_LOCUS7813</name>
</gene>
<reference evidence="1" key="1">
    <citation type="submission" date="2021-12" db="EMBL/GenBank/DDBJ databases">
        <authorList>
            <person name="King R."/>
        </authorList>
    </citation>
    <scope>NUCLEOTIDE SEQUENCE</scope>
</reference>
<name>A0A9N9R5T9_9NEOP</name>
<dbReference type="EMBL" id="OU893351">
    <property type="protein sequence ID" value="CAG9790131.1"/>
    <property type="molecule type" value="Genomic_DNA"/>
</dbReference>
<dbReference type="Proteomes" id="UP001153714">
    <property type="component" value="Chromosome 20"/>
</dbReference>
<keyword evidence="2" id="KW-1185">Reference proteome</keyword>
<protein>
    <submittedName>
        <fullName evidence="1">Uncharacterized protein</fullName>
    </submittedName>
</protein>
<dbReference type="PANTHER" id="PTHR39945:SF1">
    <property type="entry name" value="FI14129P"/>
    <property type="match status" value="1"/>
</dbReference>
<dbReference type="AlphaFoldDB" id="A0A9N9R5T9"/>
<sequence length="169" mass="19540">MPTTMFVMLHELIPPSPFYHRQSRRTARHHHLVDIPRCRTKRFSSSFLLCTAKEWNSLPASIFSSAYNSDLFKAREHTVRSFSILLLLLCMALIIRETNARPPWLNKGSNVFTASAECHTDDELLDLCQRCAKLTKSKLALPACCSTDLDARKWCSDYVYFGREDIDFY</sequence>
<reference evidence="1" key="2">
    <citation type="submission" date="2022-10" db="EMBL/GenBank/DDBJ databases">
        <authorList>
            <consortium name="ENA_rothamsted_submissions"/>
            <consortium name="culmorum"/>
            <person name="King R."/>
        </authorList>
    </citation>
    <scope>NUCLEOTIDE SEQUENCE</scope>
</reference>
<proteinExistence type="predicted"/>
<evidence type="ECO:0000313" key="1">
    <source>
        <dbReference type="EMBL" id="CAG9790131.1"/>
    </source>
</evidence>
<dbReference type="PANTHER" id="PTHR39945">
    <property type="entry name" value="FI14129P"/>
    <property type="match status" value="1"/>
</dbReference>
<accession>A0A9N9R5T9</accession>
<organism evidence="1 2">
    <name type="scientific">Diatraea saccharalis</name>
    <name type="common">sugarcane borer</name>
    <dbReference type="NCBI Taxonomy" id="40085"/>
    <lineage>
        <taxon>Eukaryota</taxon>
        <taxon>Metazoa</taxon>
        <taxon>Ecdysozoa</taxon>
        <taxon>Arthropoda</taxon>
        <taxon>Hexapoda</taxon>
        <taxon>Insecta</taxon>
        <taxon>Pterygota</taxon>
        <taxon>Neoptera</taxon>
        <taxon>Endopterygota</taxon>
        <taxon>Lepidoptera</taxon>
        <taxon>Glossata</taxon>
        <taxon>Ditrysia</taxon>
        <taxon>Pyraloidea</taxon>
        <taxon>Crambidae</taxon>
        <taxon>Crambinae</taxon>
        <taxon>Diatraea</taxon>
    </lineage>
</organism>